<dbReference type="HOGENOM" id="CLU_065119_2_0_11"/>
<dbReference type="RefSeq" id="WP_012866189.1">
    <property type="nucleotide sequence ID" value="NC_013521.1"/>
</dbReference>
<evidence type="ECO:0000313" key="2">
    <source>
        <dbReference type="EMBL" id="ACZ21120.1"/>
    </source>
</evidence>
<keyword evidence="3" id="KW-1185">Reference proteome</keyword>
<dbReference type="PANTHER" id="PTHR40761">
    <property type="entry name" value="CONSERVED INTEGRAL MEMBRANE ALANINE VALINE AND LEUCINE RICH PROTEIN-RELATED"/>
    <property type="match status" value="1"/>
</dbReference>
<organism evidence="2 3">
    <name type="scientific">Sanguibacter keddieii (strain ATCC 51767 / DSM 10542 / NCFB 3025 / ST-74)</name>
    <dbReference type="NCBI Taxonomy" id="446469"/>
    <lineage>
        <taxon>Bacteria</taxon>
        <taxon>Bacillati</taxon>
        <taxon>Actinomycetota</taxon>
        <taxon>Actinomycetes</taxon>
        <taxon>Micrococcales</taxon>
        <taxon>Sanguibacteraceae</taxon>
        <taxon>Sanguibacter</taxon>
    </lineage>
</organism>
<keyword evidence="1" id="KW-1133">Transmembrane helix</keyword>
<feature type="transmembrane region" description="Helical" evidence="1">
    <location>
        <begin position="38"/>
        <end position="58"/>
    </location>
</feature>
<dbReference type="PANTHER" id="PTHR40761:SF1">
    <property type="entry name" value="CONSERVED INTEGRAL MEMBRANE ALANINE VALINE AND LEUCINE RICH PROTEIN-RELATED"/>
    <property type="match status" value="1"/>
</dbReference>
<feature type="transmembrane region" description="Helical" evidence="1">
    <location>
        <begin position="6"/>
        <end position="26"/>
    </location>
</feature>
<dbReference type="AlphaFoldDB" id="D1BDQ8"/>
<dbReference type="InterPro" id="IPR037185">
    <property type="entry name" value="EmrE-like"/>
</dbReference>
<protein>
    <recommendedName>
        <fullName evidence="4">Integral membrane protein</fullName>
    </recommendedName>
</protein>
<gene>
    <name evidence="2" type="ordered locus">Sked_11770</name>
</gene>
<keyword evidence="1" id="KW-0812">Transmembrane</keyword>
<proteinExistence type="predicted"/>
<dbReference type="STRING" id="446469.Sked_11770"/>
<feature type="transmembrane region" description="Helical" evidence="1">
    <location>
        <begin position="94"/>
        <end position="111"/>
    </location>
</feature>
<evidence type="ECO:0000313" key="3">
    <source>
        <dbReference type="Proteomes" id="UP000000322"/>
    </source>
</evidence>
<feature type="transmembrane region" description="Helical" evidence="1">
    <location>
        <begin position="64"/>
        <end position="85"/>
    </location>
</feature>
<feature type="transmembrane region" description="Helical" evidence="1">
    <location>
        <begin position="149"/>
        <end position="168"/>
    </location>
</feature>
<name>D1BDQ8_SANKS</name>
<dbReference type="SUPFAM" id="SSF103481">
    <property type="entry name" value="Multidrug resistance efflux transporter EmrE"/>
    <property type="match status" value="1"/>
</dbReference>
<accession>D1BDQ8</accession>
<dbReference type="KEGG" id="ske:Sked_11770"/>
<feature type="transmembrane region" description="Helical" evidence="1">
    <location>
        <begin position="236"/>
        <end position="256"/>
    </location>
</feature>
<feature type="transmembrane region" description="Helical" evidence="1">
    <location>
        <begin position="123"/>
        <end position="142"/>
    </location>
</feature>
<dbReference type="eggNOG" id="COG0697">
    <property type="taxonomic scope" value="Bacteria"/>
</dbReference>
<keyword evidence="1" id="KW-0472">Membrane</keyword>
<dbReference type="EMBL" id="CP001819">
    <property type="protein sequence ID" value="ACZ21120.1"/>
    <property type="molecule type" value="Genomic_DNA"/>
</dbReference>
<dbReference type="Proteomes" id="UP000000322">
    <property type="component" value="Chromosome"/>
</dbReference>
<evidence type="ECO:0008006" key="4">
    <source>
        <dbReference type="Google" id="ProtNLM"/>
    </source>
</evidence>
<feature type="transmembrane region" description="Helical" evidence="1">
    <location>
        <begin position="174"/>
        <end position="198"/>
    </location>
</feature>
<feature type="transmembrane region" description="Helical" evidence="1">
    <location>
        <begin position="210"/>
        <end position="230"/>
    </location>
</feature>
<reference evidence="2 3" key="1">
    <citation type="journal article" date="2009" name="Stand. Genomic Sci.">
        <title>Complete genome sequence of Sanguibacter keddieii type strain (ST-74).</title>
        <authorList>
            <person name="Ivanova N."/>
            <person name="Sikorski J."/>
            <person name="Sims D."/>
            <person name="Brettin T."/>
            <person name="Detter J.C."/>
            <person name="Han C."/>
            <person name="Lapidus A."/>
            <person name="Copeland A."/>
            <person name="Glavina Del Rio T."/>
            <person name="Nolan M."/>
            <person name="Chen F."/>
            <person name="Lucas S."/>
            <person name="Tice H."/>
            <person name="Cheng J.F."/>
            <person name="Bruce D."/>
            <person name="Goodwin L."/>
            <person name="Pitluck S."/>
            <person name="Pati A."/>
            <person name="Mavromatis K."/>
            <person name="Chen A."/>
            <person name="Palaniappan K."/>
            <person name="D'haeseleer P."/>
            <person name="Chain P."/>
            <person name="Bristow J."/>
            <person name="Eisen J.A."/>
            <person name="Markowitz V."/>
            <person name="Hugenholtz P."/>
            <person name="Goker M."/>
            <person name="Pukall R."/>
            <person name="Klenk H.P."/>
            <person name="Kyrpides N.C."/>
        </authorList>
    </citation>
    <scope>NUCLEOTIDE SEQUENCE [LARGE SCALE GENOMIC DNA]</scope>
    <source>
        <strain evidence="3">ATCC 51767 / DSM 10542 / NCFB 3025 / ST-74</strain>
    </source>
</reference>
<dbReference type="OrthoDB" id="4821789at2"/>
<evidence type="ECO:0000256" key="1">
    <source>
        <dbReference type="SAM" id="Phobius"/>
    </source>
</evidence>
<sequence>MTFALLAAAVAAVAYGVSTVMQAVAMRRAHGLAGVAQPLVVAALVLDGAAWLLSLVALDRLPLFVVQAVLAASVVVVVLLARVVLDAPTRRRDVAAVVVVVLALVALAGGSGEQPASAPPQGFDASMIAASVLLAVVTAVAYAKGSPALLALLSGLGFSGAAIAARGAHGADDLLGTVLQPLTVAILVCGACGVLASLRALERGSAGSIAAVLSVTEVVVPGAVGLVVLGDVVREGWAVPVALGLVAALGACWVLATSPASATAEEAPVASAPA</sequence>